<organism evidence="5 6">
    <name type="scientific">Candidatus [Bacteroides] periocalifornicus</name>
    <dbReference type="NCBI Taxonomy" id="1702214"/>
    <lineage>
        <taxon>Bacteria</taxon>
        <taxon>Pseudomonadati</taxon>
        <taxon>Bacteroidota</taxon>
    </lineage>
</organism>
<sequence>MGVNRVILIGNVGADPEVRYLEGGDCTAVVRLATTEAYRLRSGERREQTEWHRLVFWRGLAQVVEKYVHKGDKLYVEGRITYRQWEDKAQIKHYITEILVSGMEMLGGGSGQSKPNATGYTSSEDGGMDALHESESPEYKVVNPDPDRPDLPF</sequence>
<protein>
    <recommendedName>
        <fullName evidence="2 3">Single-stranded DNA-binding protein</fullName>
        <shortName evidence="2">SSB</shortName>
    </recommendedName>
</protein>
<comment type="caution">
    <text evidence="2">Lacks conserved residue(s) required for the propagation of feature annotation.</text>
</comment>
<dbReference type="AlphaFoldDB" id="A0A0Q4B5W1"/>
<evidence type="ECO:0000256" key="1">
    <source>
        <dbReference type="ARBA" id="ARBA00023125"/>
    </source>
</evidence>
<dbReference type="STRING" id="1702214.AL399_07520"/>
<dbReference type="PANTHER" id="PTHR10302:SF0">
    <property type="entry name" value="SINGLE-STRANDED DNA-BINDING PROTEIN, MITOCHONDRIAL"/>
    <property type="match status" value="1"/>
</dbReference>
<dbReference type="InterPro" id="IPR012340">
    <property type="entry name" value="NA-bd_OB-fold"/>
</dbReference>
<dbReference type="PATRIC" id="fig|1702214.3.peg.1229"/>
<dbReference type="GO" id="GO:0006260">
    <property type="term" value="P:DNA replication"/>
    <property type="evidence" value="ECO:0007669"/>
    <property type="project" value="InterPro"/>
</dbReference>
<keyword evidence="1 2" id="KW-0238">DNA-binding</keyword>
<keyword evidence="6" id="KW-1185">Reference proteome</keyword>
<comment type="caution">
    <text evidence="5">The sequence shown here is derived from an EMBL/GenBank/DDBJ whole genome shotgun (WGS) entry which is preliminary data.</text>
</comment>
<evidence type="ECO:0000256" key="4">
    <source>
        <dbReference type="SAM" id="MobiDB-lite"/>
    </source>
</evidence>
<evidence type="ECO:0000256" key="2">
    <source>
        <dbReference type="HAMAP-Rule" id="MF_00984"/>
    </source>
</evidence>
<dbReference type="EMBL" id="LIIK01000040">
    <property type="protein sequence ID" value="KQM08409.1"/>
    <property type="molecule type" value="Genomic_DNA"/>
</dbReference>
<feature type="compositionally biased region" description="Polar residues" evidence="4">
    <location>
        <begin position="112"/>
        <end position="124"/>
    </location>
</feature>
<name>A0A0Q4B5W1_9BACT</name>
<dbReference type="Proteomes" id="UP000054172">
    <property type="component" value="Unassembled WGS sequence"/>
</dbReference>
<dbReference type="CDD" id="cd04496">
    <property type="entry name" value="SSB_OBF"/>
    <property type="match status" value="1"/>
</dbReference>
<dbReference type="SUPFAM" id="SSF50249">
    <property type="entry name" value="Nucleic acid-binding proteins"/>
    <property type="match status" value="1"/>
</dbReference>
<dbReference type="InterPro" id="IPR000424">
    <property type="entry name" value="Primosome_PriB/ssb"/>
</dbReference>
<feature type="region of interest" description="Disordered" evidence="4">
    <location>
        <begin position="108"/>
        <end position="153"/>
    </location>
</feature>
<evidence type="ECO:0000313" key="5">
    <source>
        <dbReference type="EMBL" id="KQM08409.1"/>
    </source>
</evidence>
<reference evidence="5" key="1">
    <citation type="submission" date="2015-08" db="EMBL/GenBank/DDBJ databases">
        <title>Candidatus Bacteriodes Periocalifornicus.</title>
        <authorList>
            <person name="McLean J.S."/>
            <person name="Kelley S."/>
        </authorList>
    </citation>
    <scope>NUCLEOTIDE SEQUENCE [LARGE SCALE GENOMIC DNA]</scope>
    <source>
        <strain evidence="5">12B</strain>
    </source>
</reference>
<proteinExistence type="inferred from homology"/>
<dbReference type="HAMAP" id="MF_00984">
    <property type="entry name" value="SSB"/>
    <property type="match status" value="1"/>
</dbReference>
<dbReference type="GO" id="GO:0003697">
    <property type="term" value="F:single-stranded DNA binding"/>
    <property type="evidence" value="ECO:0007669"/>
    <property type="project" value="UniProtKB-UniRule"/>
</dbReference>
<dbReference type="PROSITE" id="PS50935">
    <property type="entry name" value="SSB"/>
    <property type="match status" value="1"/>
</dbReference>
<dbReference type="InterPro" id="IPR011344">
    <property type="entry name" value="ssDNA-bd"/>
</dbReference>
<accession>A0A0Q4B5W1</accession>
<evidence type="ECO:0000313" key="6">
    <source>
        <dbReference type="Proteomes" id="UP000054172"/>
    </source>
</evidence>
<dbReference type="GO" id="GO:0009295">
    <property type="term" value="C:nucleoid"/>
    <property type="evidence" value="ECO:0007669"/>
    <property type="project" value="TreeGrafter"/>
</dbReference>
<dbReference type="NCBIfam" id="TIGR00621">
    <property type="entry name" value="ssb"/>
    <property type="match status" value="1"/>
</dbReference>
<dbReference type="Pfam" id="PF00436">
    <property type="entry name" value="SSB"/>
    <property type="match status" value="1"/>
</dbReference>
<comment type="subunit">
    <text evidence="2">Homotetramer.</text>
</comment>
<evidence type="ECO:0000256" key="3">
    <source>
        <dbReference type="RuleBase" id="RU000524"/>
    </source>
</evidence>
<gene>
    <name evidence="5" type="ORF">AL399_07520</name>
</gene>
<dbReference type="PANTHER" id="PTHR10302">
    <property type="entry name" value="SINGLE-STRANDED DNA-BINDING PROTEIN"/>
    <property type="match status" value="1"/>
</dbReference>
<dbReference type="Gene3D" id="2.40.50.140">
    <property type="entry name" value="Nucleic acid-binding proteins"/>
    <property type="match status" value="1"/>
</dbReference>